<keyword evidence="6" id="KW-1015">Disulfide bond</keyword>
<dbReference type="InterPro" id="IPR009030">
    <property type="entry name" value="Growth_fac_rcpt_cys_sf"/>
</dbReference>
<reference evidence="10" key="1">
    <citation type="submission" date="2012-09" db="EMBL/GenBank/DDBJ databases">
        <authorList>
            <person name="Martin A.A."/>
        </authorList>
    </citation>
    <scope>NUCLEOTIDE SEQUENCE</scope>
</reference>
<dbReference type="PROSITE" id="PS00010">
    <property type="entry name" value="ASX_HYDROXYL"/>
    <property type="match status" value="1"/>
</dbReference>
<dbReference type="Gene3D" id="4.10.410.10">
    <property type="entry name" value="Pancreatic trypsin inhibitor Kunitz domain"/>
    <property type="match status" value="1"/>
</dbReference>
<dbReference type="InterPro" id="IPR018097">
    <property type="entry name" value="EGF_Ca-bd_CS"/>
</dbReference>
<keyword evidence="5" id="KW-0722">Serine protease inhibitor</keyword>
<evidence type="ECO:0000256" key="2">
    <source>
        <dbReference type="ARBA" id="ARBA00022690"/>
    </source>
</evidence>
<dbReference type="PROSITE" id="PS50026">
    <property type="entry name" value="EGF_3"/>
    <property type="match status" value="1"/>
</dbReference>
<evidence type="ECO:0000259" key="8">
    <source>
        <dbReference type="PROSITE" id="PS50026"/>
    </source>
</evidence>
<evidence type="ECO:0000256" key="6">
    <source>
        <dbReference type="ARBA" id="ARBA00023157"/>
    </source>
</evidence>
<dbReference type="GO" id="GO:0005615">
    <property type="term" value="C:extracellular space"/>
    <property type="evidence" value="ECO:0007669"/>
    <property type="project" value="TreeGrafter"/>
</dbReference>
<name>A0A0K0CVM2_ANGCA</name>
<dbReference type="InterPro" id="IPR036880">
    <property type="entry name" value="Kunitz_BPTI_sf"/>
</dbReference>
<dbReference type="InterPro" id="IPR000152">
    <property type="entry name" value="EGF-type_Asp/Asn_hydroxyl_site"/>
</dbReference>
<dbReference type="PROSITE" id="PS01187">
    <property type="entry name" value="EGF_CA"/>
    <property type="match status" value="1"/>
</dbReference>
<dbReference type="AlphaFoldDB" id="A0A0K0CVM2"/>
<dbReference type="GO" id="GO:0005509">
    <property type="term" value="F:calcium ion binding"/>
    <property type="evidence" value="ECO:0007669"/>
    <property type="project" value="InterPro"/>
</dbReference>
<dbReference type="Pfam" id="PF00014">
    <property type="entry name" value="Kunitz_BPTI"/>
    <property type="match status" value="1"/>
</dbReference>
<dbReference type="PROSITE" id="PS00280">
    <property type="entry name" value="BPTI_KUNITZ_1"/>
    <property type="match status" value="1"/>
</dbReference>
<dbReference type="FunFam" id="2.10.25.10:FF:000038">
    <property type="entry name" value="Fibrillin 2"/>
    <property type="match status" value="1"/>
</dbReference>
<evidence type="ECO:0000256" key="1">
    <source>
        <dbReference type="ARBA" id="ARBA00022536"/>
    </source>
</evidence>
<dbReference type="SMART" id="SM00131">
    <property type="entry name" value="KU"/>
    <property type="match status" value="1"/>
</dbReference>
<dbReference type="InterPro" id="IPR049883">
    <property type="entry name" value="NOTCH1_EGF-like"/>
</dbReference>
<keyword evidence="4" id="KW-0677">Repeat</keyword>
<dbReference type="InterPro" id="IPR002223">
    <property type="entry name" value="Kunitz_BPTI"/>
</dbReference>
<dbReference type="InterPro" id="IPR000742">
    <property type="entry name" value="EGF"/>
</dbReference>
<dbReference type="SMART" id="SM00181">
    <property type="entry name" value="EGF"/>
    <property type="match status" value="1"/>
</dbReference>
<feature type="domain" description="BPTI/Kunitz inhibitor" evidence="9">
    <location>
        <begin position="30"/>
        <end position="80"/>
    </location>
</feature>
<feature type="domain" description="EGF-like" evidence="8">
    <location>
        <begin position="147"/>
        <end position="185"/>
    </location>
</feature>
<dbReference type="SUPFAM" id="SSF57362">
    <property type="entry name" value="BPTI-like"/>
    <property type="match status" value="1"/>
</dbReference>
<evidence type="ECO:0000313" key="10">
    <source>
        <dbReference type="Proteomes" id="UP000035642"/>
    </source>
</evidence>
<dbReference type="PANTHER" id="PTHR10083:SF374">
    <property type="entry name" value="BPTI_KUNITZ INHIBITOR DOMAIN-CONTAINING PROTEIN"/>
    <property type="match status" value="1"/>
</dbReference>
<dbReference type="InterPro" id="IPR050098">
    <property type="entry name" value="TFPI/VKTCI-like"/>
</dbReference>
<dbReference type="Pfam" id="PF07645">
    <property type="entry name" value="EGF_CA"/>
    <property type="match status" value="1"/>
</dbReference>
<reference evidence="11" key="2">
    <citation type="submission" date="2017-02" db="UniProtKB">
        <authorList>
            <consortium name="WormBaseParasite"/>
        </authorList>
    </citation>
    <scope>IDENTIFICATION</scope>
</reference>
<dbReference type="CDD" id="cd00054">
    <property type="entry name" value="EGF_CA"/>
    <property type="match status" value="1"/>
</dbReference>
<dbReference type="PROSITE" id="PS50279">
    <property type="entry name" value="BPTI_KUNITZ_2"/>
    <property type="match status" value="1"/>
</dbReference>
<dbReference type="WBParaSite" id="ACAC_0000140001-mRNA-1">
    <property type="protein sequence ID" value="ACAC_0000140001-mRNA-1"/>
    <property type="gene ID" value="ACAC_0000140001"/>
</dbReference>
<evidence type="ECO:0000256" key="7">
    <source>
        <dbReference type="PROSITE-ProRule" id="PRU00076"/>
    </source>
</evidence>
<dbReference type="Proteomes" id="UP000035642">
    <property type="component" value="Unassembled WGS sequence"/>
</dbReference>
<keyword evidence="2" id="KW-0646">Protease inhibitor</keyword>
<evidence type="ECO:0000259" key="9">
    <source>
        <dbReference type="PROSITE" id="PS50279"/>
    </source>
</evidence>
<dbReference type="GO" id="GO:0004867">
    <property type="term" value="F:serine-type endopeptidase inhibitor activity"/>
    <property type="evidence" value="ECO:0007669"/>
    <property type="project" value="UniProtKB-KW"/>
</dbReference>
<dbReference type="InterPro" id="IPR020901">
    <property type="entry name" value="Prtase_inh_Kunz-CS"/>
</dbReference>
<sequence>MSQLHLFFVFFLKDLHSEVSHRSLSSYVFFQMPVDIGKCSRTLIRYYYDPVDDECKQFKYSGCGGNANRFMRRTNCKSRCVKKIEERTERFSSTSVKRLLKLDRIYSVGVVPGVSGCPQCDPLYGSCLNNKCGCIDGFRALGNICIDVDECRTGSVCPANSRCVNTVGSFRCECDFGFSDDGQCVIRKGQELFRTISSTNLTFRRTSPSSEPGKVKLTAIYSAKLLHNQTKKTLNQDFNHNEHNFAHPPLSMRLPLSMSSGDQPHRTHMESQCALPLKIIGLYTAQYHA</sequence>
<dbReference type="SMART" id="SM00179">
    <property type="entry name" value="EGF_CA"/>
    <property type="match status" value="1"/>
</dbReference>
<protein>
    <submittedName>
        <fullName evidence="11">Kunitz/Bovine pancreatic trypsin inhibitor domain protein</fullName>
    </submittedName>
</protein>
<comment type="caution">
    <text evidence="7">Lacks conserved residue(s) required for the propagation of feature annotation.</text>
</comment>
<evidence type="ECO:0000256" key="4">
    <source>
        <dbReference type="ARBA" id="ARBA00022737"/>
    </source>
</evidence>
<keyword evidence="3" id="KW-0732">Signal</keyword>
<dbReference type="Gene3D" id="2.10.25.10">
    <property type="entry name" value="Laminin"/>
    <property type="match status" value="1"/>
</dbReference>
<evidence type="ECO:0000256" key="3">
    <source>
        <dbReference type="ARBA" id="ARBA00022729"/>
    </source>
</evidence>
<dbReference type="SUPFAM" id="SSF57184">
    <property type="entry name" value="Growth factor receptor domain"/>
    <property type="match status" value="1"/>
</dbReference>
<proteinExistence type="predicted"/>
<keyword evidence="1 7" id="KW-0245">EGF-like domain</keyword>
<dbReference type="PANTHER" id="PTHR10083">
    <property type="entry name" value="KUNITZ-TYPE PROTEASE INHIBITOR-RELATED"/>
    <property type="match status" value="1"/>
</dbReference>
<keyword evidence="10" id="KW-1185">Reference proteome</keyword>
<dbReference type="CDD" id="cd00109">
    <property type="entry name" value="Kunitz-type"/>
    <property type="match status" value="1"/>
</dbReference>
<dbReference type="InterPro" id="IPR001881">
    <property type="entry name" value="EGF-like_Ca-bd_dom"/>
</dbReference>
<evidence type="ECO:0000256" key="5">
    <source>
        <dbReference type="ARBA" id="ARBA00022900"/>
    </source>
</evidence>
<organism evidence="10 11">
    <name type="scientific">Angiostrongylus cantonensis</name>
    <name type="common">Rat lungworm</name>
    <dbReference type="NCBI Taxonomy" id="6313"/>
    <lineage>
        <taxon>Eukaryota</taxon>
        <taxon>Metazoa</taxon>
        <taxon>Ecdysozoa</taxon>
        <taxon>Nematoda</taxon>
        <taxon>Chromadorea</taxon>
        <taxon>Rhabditida</taxon>
        <taxon>Rhabditina</taxon>
        <taxon>Rhabditomorpha</taxon>
        <taxon>Strongyloidea</taxon>
        <taxon>Metastrongylidae</taxon>
        <taxon>Angiostrongylus</taxon>
    </lineage>
</organism>
<accession>A0A0K0CVM2</accession>
<evidence type="ECO:0000313" key="11">
    <source>
        <dbReference type="WBParaSite" id="ACAC_0000140001-mRNA-1"/>
    </source>
</evidence>
<dbReference type="PROSITE" id="PS01186">
    <property type="entry name" value="EGF_2"/>
    <property type="match status" value="1"/>
</dbReference>